<dbReference type="Pfam" id="PF13432">
    <property type="entry name" value="TPR_16"/>
    <property type="match status" value="1"/>
</dbReference>
<feature type="region of interest" description="Disordered" evidence="2">
    <location>
        <begin position="70"/>
        <end position="124"/>
    </location>
</feature>
<dbReference type="CDD" id="cd21341">
    <property type="entry name" value="TTC8_N"/>
    <property type="match status" value="1"/>
</dbReference>
<evidence type="ECO:0000256" key="1">
    <source>
        <dbReference type="PROSITE-ProRule" id="PRU00339"/>
    </source>
</evidence>
<evidence type="ECO:0000313" key="3">
    <source>
        <dbReference type="EMBL" id="KAJ8918527.1"/>
    </source>
</evidence>
<dbReference type="PROSITE" id="PS50005">
    <property type="entry name" value="TPR"/>
    <property type="match status" value="1"/>
</dbReference>
<organism evidence="3 4">
    <name type="scientific">Exocentrus adspersus</name>
    <dbReference type="NCBI Taxonomy" id="1586481"/>
    <lineage>
        <taxon>Eukaryota</taxon>
        <taxon>Metazoa</taxon>
        <taxon>Ecdysozoa</taxon>
        <taxon>Arthropoda</taxon>
        <taxon>Hexapoda</taxon>
        <taxon>Insecta</taxon>
        <taxon>Pterygota</taxon>
        <taxon>Neoptera</taxon>
        <taxon>Endopterygota</taxon>
        <taxon>Coleoptera</taxon>
        <taxon>Polyphaga</taxon>
        <taxon>Cucujiformia</taxon>
        <taxon>Chrysomeloidea</taxon>
        <taxon>Cerambycidae</taxon>
        <taxon>Lamiinae</taxon>
        <taxon>Acanthocinini</taxon>
        <taxon>Exocentrus</taxon>
    </lineage>
</organism>
<dbReference type="PANTHER" id="PTHR44177">
    <property type="entry name" value="TETRATRICOPEPTIDE REPEAT PROTEIN 8"/>
    <property type="match status" value="1"/>
</dbReference>
<dbReference type="AlphaFoldDB" id="A0AAV8VVY4"/>
<dbReference type="GO" id="GO:1905515">
    <property type="term" value="P:non-motile cilium assembly"/>
    <property type="evidence" value="ECO:0007669"/>
    <property type="project" value="InterPro"/>
</dbReference>
<dbReference type="InterPro" id="IPR028796">
    <property type="entry name" value="BBS8"/>
</dbReference>
<dbReference type="GO" id="GO:0097730">
    <property type="term" value="C:non-motile cilium"/>
    <property type="evidence" value="ECO:0007669"/>
    <property type="project" value="TreeGrafter"/>
</dbReference>
<sequence>MDPFYLALSLFRRRKYDKCIDVCTSILEKQSLDQAVWCLKMRAMTQRIYVDDIESEEIPENDFLEDNAVATAPRPGTSMKTSQPPKTGALGSRPRTATGRPISGVSRPGTQNRPGTALDRLRTARPVTGQSARAIRLGTAAMLSQKEGPFIQVSRLNLAKYAKKSRTYLFYHEGDVRNAMELAVQATQYCDFKDWWWKVQLAKCYVALNLIREAEQQLRSVLKQHYHVESFIRLTRIYIRLDQPLSAMEICKSGVEVFPKDVSIMTELARLTEALNDTSTSVKYYRTIVIEDAMNTEAIACIGMYHFYNHQPELALRYYRRVLAMGAHSVELYNNLGLCCLYSQQLDLTYPCFQRALELATDPLVRAEVWYNLSHLAIAAGDMELAIRCLTLSISLDKTHASAYNNLAVLHHKTGNANLVKAYLTSAKELEPDLVEPQINLGLLQTAE</sequence>
<gene>
    <name evidence="3" type="ORF">NQ315_013031</name>
</gene>
<protein>
    <recommendedName>
        <fullName evidence="5">Tetratricopeptide repeat protein 8</fullName>
    </recommendedName>
</protein>
<dbReference type="InterPro" id="IPR019734">
    <property type="entry name" value="TPR_rpt"/>
</dbReference>
<keyword evidence="4" id="KW-1185">Reference proteome</keyword>
<dbReference type="PANTHER" id="PTHR44177:SF1">
    <property type="entry name" value="TETRATRICOPEPTIDE REPEAT PROTEIN 8"/>
    <property type="match status" value="1"/>
</dbReference>
<name>A0AAV8VVY4_9CUCU</name>
<dbReference type="Pfam" id="PF13181">
    <property type="entry name" value="TPR_8"/>
    <property type="match status" value="2"/>
</dbReference>
<dbReference type="SMART" id="SM00028">
    <property type="entry name" value="TPR"/>
    <property type="match status" value="5"/>
</dbReference>
<comment type="caution">
    <text evidence="3">The sequence shown here is derived from an EMBL/GenBank/DDBJ whole genome shotgun (WGS) entry which is preliminary data.</text>
</comment>
<dbReference type="Gene3D" id="1.25.40.10">
    <property type="entry name" value="Tetratricopeptide repeat domain"/>
    <property type="match status" value="1"/>
</dbReference>
<evidence type="ECO:0000313" key="4">
    <source>
        <dbReference type="Proteomes" id="UP001159042"/>
    </source>
</evidence>
<dbReference type="GO" id="GO:0034464">
    <property type="term" value="C:BBSome"/>
    <property type="evidence" value="ECO:0007669"/>
    <property type="project" value="InterPro"/>
</dbReference>
<evidence type="ECO:0000256" key="2">
    <source>
        <dbReference type="SAM" id="MobiDB-lite"/>
    </source>
</evidence>
<evidence type="ECO:0008006" key="5">
    <source>
        <dbReference type="Google" id="ProtNLM"/>
    </source>
</evidence>
<proteinExistence type="predicted"/>
<feature type="repeat" description="TPR" evidence="1">
    <location>
        <begin position="367"/>
        <end position="400"/>
    </location>
</feature>
<dbReference type="Proteomes" id="UP001159042">
    <property type="component" value="Unassembled WGS sequence"/>
</dbReference>
<dbReference type="GO" id="GO:0036064">
    <property type="term" value="C:ciliary basal body"/>
    <property type="evidence" value="ECO:0007669"/>
    <property type="project" value="TreeGrafter"/>
</dbReference>
<reference evidence="3 4" key="1">
    <citation type="journal article" date="2023" name="Insect Mol. Biol.">
        <title>Genome sequencing provides insights into the evolution of gene families encoding plant cell wall-degrading enzymes in longhorned beetles.</title>
        <authorList>
            <person name="Shin N.R."/>
            <person name="Okamura Y."/>
            <person name="Kirsch R."/>
            <person name="Pauchet Y."/>
        </authorList>
    </citation>
    <scope>NUCLEOTIDE SEQUENCE [LARGE SCALE GENOMIC DNA]</scope>
    <source>
        <strain evidence="3">EAD_L_NR</strain>
    </source>
</reference>
<keyword evidence="1" id="KW-0802">TPR repeat</keyword>
<dbReference type="InterPro" id="IPR011990">
    <property type="entry name" value="TPR-like_helical_dom_sf"/>
</dbReference>
<accession>A0AAV8VVY4</accession>
<dbReference type="EMBL" id="JANEYG010000024">
    <property type="protein sequence ID" value="KAJ8918527.1"/>
    <property type="molecule type" value="Genomic_DNA"/>
</dbReference>
<dbReference type="SUPFAM" id="SSF48452">
    <property type="entry name" value="TPR-like"/>
    <property type="match status" value="1"/>
</dbReference>